<evidence type="ECO:0000256" key="4">
    <source>
        <dbReference type="ARBA" id="ARBA00022723"/>
    </source>
</evidence>
<reference evidence="11 12" key="1">
    <citation type="journal article" date="2013" name="ISME J.">
        <title>A metabolic model for members of the genus Tetrasphaera involved in enhanced biological phosphorus removal.</title>
        <authorList>
            <person name="Kristiansen R."/>
            <person name="Nguyen H.T.T."/>
            <person name="Saunders A.M."/>
            <person name="Nielsen J.L."/>
            <person name="Wimmer R."/>
            <person name="Le V.Q."/>
            <person name="McIlroy S.J."/>
            <person name="Petrovski S."/>
            <person name="Seviour R.J."/>
            <person name="Calteau A."/>
            <person name="Nielsen K.L."/>
            <person name="Nielsen P.H."/>
        </authorList>
    </citation>
    <scope>NUCLEOTIDE SEQUENCE [LARGE SCALE GENOMIC DNA]</scope>
    <source>
        <strain evidence="11 12">Lp2</strain>
    </source>
</reference>
<keyword evidence="2" id="KW-0285">Flavoprotein</keyword>
<dbReference type="InterPro" id="IPR001433">
    <property type="entry name" value="OxRdtase_FAD/NAD-bd"/>
</dbReference>
<protein>
    <submittedName>
        <fullName evidence="11">Putative phenylacetic acid degradation NADH oxidoreductase PaaE</fullName>
    </submittedName>
</protein>
<dbReference type="STRING" id="1193181.BN10_680004"/>
<comment type="caution">
    <text evidence="11">The sequence shown here is derived from an EMBL/GenBank/DDBJ whole genome shotgun (WGS) entry which is preliminary data.</text>
</comment>
<evidence type="ECO:0000256" key="3">
    <source>
        <dbReference type="ARBA" id="ARBA00022714"/>
    </source>
</evidence>
<dbReference type="HOGENOM" id="CLU_003827_14_1_11"/>
<proteinExistence type="predicted"/>
<evidence type="ECO:0000256" key="1">
    <source>
        <dbReference type="ARBA" id="ARBA00001974"/>
    </source>
</evidence>
<dbReference type="Proteomes" id="UP000013167">
    <property type="component" value="Unassembled WGS sequence"/>
</dbReference>
<accession>N0E1F0</accession>
<keyword evidence="12" id="KW-1185">Reference proteome</keyword>
<gene>
    <name evidence="11" type="ORF">BN10_680004</name>
</gene>
<dbReference type="eggNOG" id="COG1018">
    <property type="taxonomic scope" value="Bacteria"/>
</dbReference>
<dbReference type="Pfam" id="PF00175">
    <property type="entry name" value="NAD_binding_1"/>
    <property type="match status" value="1"/>
</dbReference>
<dbReference type="SUPFAM" id="SSF63380">
    <property type="entry name" value="Riboflavin synthase domain-like"/>
    <property type="match status" value="1"/>
</dbReference>
<dbReference type="InterPro" id="IPR039261">
    <property type="entry name" value="FNR_nucleotide-bd"/>
</dbReference>
<dbReference type="Gene3D" id="3.40.50.80">
    <property type="entry name" value="Nucleotide-binding domain of ferredoxin-NADP reductase (FNR) module"/>
    <property type="match status" value="1"/>
</dbReference>
<dbReference type="InterPro" id="IPR017927">
    <property type="entry name" value="FAD-bd_FR_type"/>
</dbReference>
<dbReference type="GO" id="GO:0050660">
    <property type="term" value="F:flavin adenine dinucleotide binding"/>
    <property type="evidence" value="ECO:0007669"/>
    <property type="project" value="TreeGrafter"/>
</dbReference>
<evidence type="ECO:0000256" key="5">
    <source>
        <dbReference type="ARBA" id="ARBA00022827"/>
    </source>
</evidence>
<dbReference type="Gene3D" id="2.40.30.10">
    <property type="entry name" value="Translation factors"/>
    <property type="match status" value="1"/>
</dbReference>
<evidence type="ECO:0000256" key="6">
    <source>
        <dbReference type="ARBA" id="ARBA00023002"/>
    </source>
</evidence>
<dbReference type="InterPro" id="IPR017938">
    <property type="entry name" value="Riboflavin_synthase-like_b-brl"/>
</dbReference>
<dbReference type="GO" id="GO:0051537">
    <property type="term" value="F:2 iron, 2 sulfur cluster binding"/>
    <property type="evidence" value="ECO:0007669"/>
    <property type="project" value="UniProtKB-KW"/>
</dbReference>
<evidence type="ECO:0000259" key="10">
    <source>
        <dbReference type="PROSITE" id="PS51384"/>
    </source>
</evidence>
<evidence type="ECO:0000256" key="2">
    <source>
        <dbReference type="ARBA" id="ARBA00022630"/>
    </source>
</evidence>
<dbReference type="GO" id="GO:0016491">
    <property type="term" value="F:oxidoreductase activity"/>
    <property type="evidence" value="ECO:0007669"/>
    <property type="project" value="UniProtKB-KW"/>
</dbReference>
<dbReference type="GO" id="GO:0046872">
    <property type="term" value="F:metal ion binding"/>
    <property type="evidence" value="ECO:0007669"/>
    <property type="project" value="UniProtKB-KW"/>
</dbReference>
<keyword evidence="7" id="KW-0408">Iron</keyword>
<evidence type="ECO:0000256" key="8">
    <source>
        <dbReference type="ARBA" id="ARBA00023014"/>
    </source>
</evidence>
<dbReference type="Pfam" id="PF00970">
    <property type="entry name" value="FAD_binding_6"/>
    <property type="match status" value="1"/>
</dbReference>
<keyword evidence="6" id="KW-0560">Oxidoreductase</keyword>
<dbReference type="PRINTS" id="PR00406">
    <property type="entry name" value="CYTB5RDTASE"/>
</dbReference>
<dbReference type="InterPro" id="IPR050415">
    <property type="entry name" value="MRET"/>
</dbReference>
<dbReference type="PANTHER" id="PTHR47354:SF8">
    <property type="entry name" value="1,2-PHENYLACETYL-COA EPOXIDASE, SUBUNIT E"/>
    <property type="match status" value="1"/>
</dbReference>
<feature type="domain" description="FAD-binding FR-type" evidence="10">
    <location>
        <begin position="12"/>
        <end position="121"/>
    </location>
</feature>
<evidence type="ECO:0000256" key="9">
    <source>
        <dbReference type="SAM" id="MobiDB-lite"/>
    </source>
</evidence>
<keyword evidence="5" id="KW-0274">FAD</keyword>
<name>N0E1F0_9MICO</name>
<feature type="region of interest" description="Disordered" evidence="9">
    <location>
        <begin position="253"/>
        <end position="281"/>
    </location>
</feature>
<evidence type="ECO:0000313" key="12">
    <source>
        <dbReference type="Proteomes" id="UP000013167"/>
    </source>
</evidence>
<keyword evidence="3" id="KW-0001">2Fe-2S</keyword>
<sequence length="281" mass="30621">MMPLLSKPARHPRFAPLRVAEVKEVADRAVSIGFDVSDPGHAAYLDYVAGQYVTLDAEVAGERVRQSYSLWTRPARAREEGLLKVAVTEISGGRMSPWLVSTVEPGVTIGVLPPMGEFTYLPTAGAARHAVVAGGSGITPVLAIMAEILAADEATSVDLLLANRTRDSAVLRDEVTALVESSGHRLRVIDVLSREQVRGVRHARIDADLLDQVWGGEESDIEGWWLCGPEGLLQTAETWIGGRDVDPARVHRERFTRTGPVDPRPDPRSRGLSRERSQPRA</sequence>
<feature type="compositionally biased region" description="Basic and acidic residues" evidence="9">
    <location>
        <begin position="263"/>
        <end position="281"/>
    </location>
</feature>
<keyword evidence="8" id="KW-0411">Iron-sulfur</keyword>
<dbReference type="InterPro" id="IPR008333">
    <property type="entry name" value="Cbr1-like_FAD-bd_dom"/>
</dbReference>
<comment type="cofactor">
    <cofactor evidence="1">
        <name>FAD</name>
        <dbReference type="ChEBI" id="CHEBI:57692"/>
    </cofactor>
</comment>
<evidence type="ECO:0000256" key="7">
    <source>
        <dbReference type="ARBA" id="ARBA00023004"/>
    </source>
</evidence>
<organism evidence="11 12">
    <name type="scientific">Phycicoccus elongatus Lp2</name>
    <dbReference type="NCBI Taxonomy" id="1193181"/>
    <lineage>
        <taxon>Bacteria</taxon>
        <taxon>Bacillati</taxon>
        <taxon>Actinomycetota</taxon>
        <taxon>Actinomycetes</taxon>
        <taxon>Micrococcales</taxon>
        <taxon>Intrasporangiaceae</taxon>
        <taxon>Phycicoccus</taxon>
    </lineage>
</organism>
<dbReference type="PANTHER" id="PTHR47354">
    <property type="entry name" value="NADH OXIDOREDUCTASE HCR"/>
    <property type="match status" value="1"/>
</dbReference>
<keyword evidence="4" id="KW-0479">Metal-binding</keyword>
<dbReference type="CDD" id="cd06214">
    <property type="entry name" value="PA_degradation_oxidoreductase_like"/>
    <property type="match status" value="1"/>
</dbReference>
<dbReference type="EMBL" id="CAIZ01000139">
    <property type="protein sequence ID" value="CCH70778.1"/>
    <property type="molecule type" value="Genomic_DNA"/>
</dbReference>
<dbReference type="SUPFAM" id="SSF52343">
    <property type="entry name" value="Ferredoxin reductase-like, C-terminal NADP-linked domain"/>
    <property type="match status" value="1"/>
</dbReference>
<dbReference type="AlphaFoldDB" id="N0E1F0"/>
<evidence type="ECO:0000313" key="11">
    <source>
        <dbReference type="EMBL" id="CCH70778.1"/>
    </source>
</evidence>
<dbReference type="PROSITE" id="PS51384">
    <property type="entry name" value="FAD_FR"/>
    <property type="match status" value="1"/>
</dbReference>